<keyword evidence="1" id="KW-0812">Transmembrane</keyword>
<sequence>MALLLALLCCYPLSLVIPPAWVWENGIVEDGDVIVLGLGCAWALAAWLRERPAPAALLARSVVPLWTILIGREMSWGAVLFAPDHMTVAGPVFTSHHLWYRPAVTPLLVLLFAWAAWSAWRCRLDRQLYGVLARGRFPWPALMVVLAAAVGSSCAESHLPACVASLQNQRFEELAELVGYIALVAVQARVLAQCRTTSPAAAATPARAG</sequence>
<feature type="transmembrane region" description="Helical" evidence="1">
    <location>
        <begin position="57"/>
        <end position="79"/>
    </location>
</feature>
<keyword evidence="1" id="KW-1133">Transmembrane helix</keyword>
<protein>
    <submittedName>
        <fullName evidence="2">Uncharacterized protein</fullName>
    </submittedName>
</protein>
<dbReference type="Proteomes" id="UP000321323">
    <property type="component" value="Chromosome"/>
</dbReference>
<feature type="transmembrane region" description="Helical" evidence="1">
    <location>
        <begin position="31"/>
        <end position="48"/>
    </location>
</feature>
<feature type="transmembrane region" description="Helical" evidence="1">
    <location>
        <begin position="99"/>
        <end position="120"/>
    </location>
</feature>
<keyword evidence="1" id="KW-0472">Membrane</keyword>
<reference evidence="2 3" key="1">
    <citation type="journal article" date="2019" name="Int. J. Syst. Evol. Microbiol.">
        <title>The Draft Whole-Genome Sequence of the Antibiotic Producer Empedobacter haloabium ATCC 31962 Provides Indications for Its Taxonomic Reclassification.</title>
        <authorList>
            <person name="Miess H."/>
            <person name="Arlt P."/>
            <person name="Apel A.K."/>
            <person name="Weber T."/>
            <person name="Nieselt K."/>
            <person name="Hanssen F."/>
            <person name="Czemmel S."/>
            <person name="Nahnsen S."/>
            <person name="Gross H."/>
        </authorList>
    </citation>
    <scope>NUCLEOTIDE SEQUENCE [LARGE SCALE GENOMIC DNA]</scope>
    <source>
        <strain evidence="2 3">ATCC 31962</strain>
    </source>
</reference>
<keyword evidence="3" id="KW-1185">Reference proteome</keyword>
<accession>A0ABZ1UDW3</accession>
<evidence type="ECO:0000313" key="2">
    <source>
        <dbReference type="EMBL" id="WUR10987.1"/>
    </source>
</evidence>
<evidence type="ECO:0000256" key="1">
    <source>
        <dbReference type="SAM" id="Phobius"/>
    </source>
</evidence>
<evidence type="ECO:0000313" key="3">
    <source>
        <dbReference type="Proteomes" id="UP000321323"/>
    </source>
</evidence>
<gene>
    <name evidence="2" type="ORF">E7V67_014785</name>
</gene>
<dbReference type="EMBL" id="CP136508">
    <property type="protein sequence ID" value="WUR10987.1"/>
    <property type="molecule type" value="Genomic_DNA"/>
</dbReference>
<proteinExistence type="predicted"/>
<name>A0ABZ1UDW3_9BURK</name>
<organism evidence="2 3">
    <name type="scientific">[Empedobacter] haloabium</name>
    <dbReference type="NCBI Taxonomy" id="592317"/>
    <lineage>
        <taxon>Bacteria</taxon>
        <taxon>Pseudomonadati</taxon>
        <taxon>Pseudomonadota</taxon>
        <taxon>Betaproteobacteria</taxon>
        <taxon>Burkholderiales</taxon>
        <taxon>Oxalobacteraceae</taxon>
        <taxon>Telluria group</taxon>
        <taxon>Telluria group incertae sedis</taxon>
    </lineage>
</organism>